<feature type="non-terminal residue" evidence="1">
    <location>
        <position position="1"/>
    </location>
</feature>
<sequence>KYIAKAEPSYILNIFKNDSLKEHIIAQRIGYMELIFLLLGHQICKSSAIIKFLTTEPSPTRTHS</sequence>
<evidence type="ECO:0000313" key="1">
    <source>
        <dbReference type="EMBL" id="CAG8844194.1"/>
    </source>
</evidence>
<proteinExistence type="predicted"/>
<reference evidence="1 2" key="1">
    <citation type="submission" date="2021-06" db="EMBL/GenBank/DDBJ databases">
        <authorList>
            <person name="Kallberg Y."/>
            <person name="Tangrot J."/>
            <person name="Rosling A."/>
        </authorList>
    </citation>
    <scope>NUCLEOTIDE SEQUENCE [LARGE SCALE GENOMIC DNA]</scope>
    <source>
        <strain evidence="1 2">120-4 pot B 10/14</strain>
    </source>
</reference>
<comment type="caution">
    <text evidence="1">The sequence shown here is derived from an EMBL/GenBank/DDBJ whole genome shotgun (WGS) entry which is preliminary data.</text>
</comment>
<keyword evidence="2" id="KW-1185">Reference proteome</keyword>
<evidence type="ECO:0000313" key="2">
    <source>
        <dbReference type="Proteomes" id="UP000789901"/>
    </source>
</evidence>
<accession>A0ABN7WZ26</accession>
<name>A0ABN7WZ26_GIGMA</name>
<protein>
    <submittedName>
        <fullName evidence="1">43133_t:CDS:1</fullName>
    </submittedName>
</protein>
<dbReference type="EMBL" id="CAJVQB010074999">
    <property type="protein sequence ID" value="CAG8844194.1"/>
    <property type="molecule type" value="Genomic_DNA"/>
</dbReference>
<gene>
    <name evidence="1" type="ORF">GMARGA_LOCUS36955</name>
</gene>
<organism evidence="1 2">
    <name type="scientific">Gigaspora margarita</name>
    <dbReference type="NCBI Taxonomy" id="4874"/>
    <lineage>
        <taxon>Eukaryota</taxon>
        <taxon>Fungi</taxon>
        <taxon>Fungi incertae sedis</taxon>
        <taxon>Mucoromycota</taxon>
        <taxon>Glomeromycotina</taxon>
        <taxon>Glomeromycetes</taxon>
        <taxon>Diversisporales</taxon>
        <taxon>Gigasporaceae</taxon>
        <taxon>Gigaspora</taxon>
    </lineage>
</organism>
<feature type="non-terminal residue" evidence="1">
    <location>
        <position position="64"/>
    </location>
</feature>
<dbReference type="Proteomes" id="UP000789901">
    <property type="component" value="Unassembled WGS sequence"/>
</dbReference>